<dbReference type="SUPFAM" id="SSF56219">
    <property type="entry name" value="DNase I-like"/>
    <property type="match status" value="1"/>
</dbReference>
<evidence type="ECO:0008006" key="3">
    <source>
        <dbReference type="Google" id="ProtNLM"/>
    </source>
</evidence>
<gene>
    <name evidence="1" type="ORF">PVAP13_9NG036273</name>
</gene>
<dbReference type="EMBL" id="CM029054">
    <property type="protein sequence ID" value="KAG2534225.1"/>
    <property type="molecule type" value="Genomic_DNA"/>
</dbReference>
<feature type="non-terminal residue" evidence="1">
    <location>
        <position position="232"/>
    </location>
</feature>
<comment type="caution">
    <text evidence="1">The sequence shown here is derived from an EMBL/GenBank/DDBJ whole genome shotgun (WGS) entry which is preliminary data.</text>
</comment>
<dbReference type="PANTHER" id="PTHR33710">
    <property type="entry name" value="BNAC02G09200D PROTEIN"/>
    <property type="match status" value="1"/>
</dbReference>
<keyword evidence="2" id="KW-1185">Reference proteome</keyword>
<dbReference type="Proteomes" id="UP000823388">
    <property type="component" value="Chromosome 9N"/>
</dbReference>
<dbReference type="PANTHER" id="PTHR33710:SF48">
    <property type="entry name" value="OS02G0307075 PROTEIN"/>
    <property type="match status" value="1"/>
</dbReference>
<name>A0A8T0MC14_PANVG</name>
<sequence length="232" mass="26810">MIFTNVYRHCDHANKLCFLDSLRSLADSVHGPWIILNDFNLIRFPHEKSSDNFNNTEADWFNDFINTLCLQDIPLLDRLYTWSNNQDHPMLCRLDRALVNLDWSNLFPDTTLSSNTQTTSDHVPIVLNASTTVPKPSIFRFNNHWLYVPSFPPIVAQNWESVNQHGNNSAASICLRLKRIRNAAKKWGKERKNPSVLVTNCGIIVDLLDRIEELRPLVSLECRLRLLVKKSL</sequence>
<protein>
    <recommendedName>
        <fullName evidence="3">Endonuclease/exonuclease/phosphatase domain-containing protein</fullName>
    </recommendedName>
</protein>
<proteinExistence type="predicted"/>
<dbReference type="Gene3D" id="3.60.10.10">
    <property type="entry name" value="Endonuclease/exonuclease/phosphatase"/>
    <property type="match status" value="1"/>
</dbReference>
<organism evidence="1 2">
    <name type="scientific">Panicum virgatum</name>
    <name type="common">Blackwell switchgrass</name>
    <dbReference type="NCBI Taxonomy" id="38727"/>
    <lineage>
        <taxon>Eukaryota</taxon>
        <taxon>Viridiplantae</taxon>
        <taxon>Streptophyta</taxon>
        <taxon>Embryophyta</taxon>
        <taxon>Tracheophyta</taxon>
        <taxon>Spermatophyta</taxon>
        <taxon>Magnoliopsida</taxon>
        <taxon>Liliopsida</taxon>
        <taxon>Poales</taxon>
        <taxon>Poaceae</taxon>
        <taxon>PACMAD clade</taxon>
        <taxon>Panicoideae</taxon>
        <taxon>Panicodae</taxon>
        <taxon>Paniceae</taxon>
        <taxon>Panicinae</taxon>
        <taxon>Panicum</taxon>
        <taxon>Panicum sect. Hiantes</taxon>
    </lineage>
</organism>
<dbReference type="AlphaFoldDB" id="A0A8T0MC14"/>
<evidence type="ECO:0000313" key="2">
    <source>
        <dbReference type="Proteomes" id="UP000823388"/>
    </source>
</evidence>
<evidence type="ECO:0000313" key="1">
    <source>
        <dbReference type="EMBL" id="KAG2534225.1"/>
    </source>
</evidence>
<accession>A0A8T0MC14</accession>
<dbReference type="InterPro" id="IPR036691">
    <property type="entry name" value="Endo/exonu/phosph_ase_sf"/>
</dbReference>
<reference evidence="1" key="1">
    <citation type="submission" date="2020-05" db="EMBL/GenBank/DDBJ databases">
        <title>WGS assembly of Panicum virgatum.</title>
        <authorList>
            <person name="Lovell J.T."/>
            <person name="Jenkins J."/>
            <person name="Shu S."/>
            <person name="Juenger T.E."/>
            <person name="Schmutz J."/>
        </authorList>
    </citation>
    <scope>NUCLEOTIDE SEQUENCE</scope>
    <source>
        <strain evidence="1">AP13</strain>
    </source>
</reference>